<feature type="transmembrane region" description="Helical" evidence="1">
    <location>
        <begin position="93"/>
        <end position="111"/>
    </location>
</feature>
<dbReference type="EMBL" id="CP030139">
    <property type="protein sequence ID" value="AZB73648.2"/>
    <property type="molecule type" value="Genomic_DNA"/>
</dbReference>
<keyword evidence="1" id="KW-1133">Transmembrane helix</keyword>
<dbReference type="Proteomes" id="UP000267249">
    <property type="component" value="Chromosome"/>
</dbReference>
<reference evidence="2 3" key="1">
    <citation type="journal article" date="2018" name="Sci. Rep.">
        <title>Genome Features and Biochemical Characteristics of a Robust, Fast Growing and Naturally Transformable Cyanobacterium Synechococcus elongatus PCC 11801 Isolated from India.</title>
        <authorList>
            <person name="Jaiswal D."/>
            <person name="Sengupta A."/>
            <person name="Sohoni S."/>
            <person name="Sengupta S."/>
            <person name="Phadnavis A.G."/>
            <person name="Pakrasi H.B."/>
            <person name="Wangikar P.P."/>
        </authorList>
    </citation>
    <scope>NUCLEOTIDE SEQUENCE [LARGE SCALE GENOMIC DNA]</scope>
    <source>
        <strain evidence="2 3">PCC 11801</strain>
    </source>
</reference>
<accession>A0AAN1QQP6</accession>
<keyword evidence="1" id="KW-0472">Membrane</keyword>
<sequence length="147" mass="16961">MPKLATQLGWFARMKPDRPLQIISLWSSFLLGTLFHTQLGLMPLFHGRSVIVESQQSDQTLNGIFWGMLIFFVIPMLAIMLTAERSDRPYRRWHFGFTVLYSILNFSHLLADLAVRPIIANQIFLMGLLFAIGLKLNQVAWAWLREA</sequence>
<feature type="transmembrane region" description="Helical" evidence="1">
    <location>
        <begin position="123"/>
        <end position="144"/>
    </location>
</feature>
<proteinExistence type="predicted"/>
<gene>
    <name evidence="2" type="ORF">DOP62_05340</name>
</gene>
<evidence type="ECO:0000313" key="3">
    <source>
        <dbReference type="Proteomes" id="UP000267249"/>
    </source>
</evidence>
<protein>
    <submittedName>
        <fullName evidence="2">Uncharacterized protein</fullName>
    </submittedName>
</protein>
<feature type="transmembrane region" description="Helical" evidence="1">
    <location>
        <begin position="20"/>
        <end position="41"/>
    </location>
</feature>
<feature type="transmembrane region" description="Helical" evidence="1">
    <location>
        <begin position="61"/>
        <end position="81"/>
    </location>
</feature>
<evidence type="ECO:0000256" key="1">
    <source>
        <dbReference type="SAM" id="Phobius"/>
    </source>
</evidence>
<name>A0AAN1QQP6_SYNEL</name>
<dbReference type="AlphaFoldDB" id="A0AAN1QQP6"/>
<organism evidence="2 3">
    <name type="scientific">Synechococcus elongatus PCC 11801</name>
    <dbReference type="NCBI Taxonomy" id="2219813"/>
    <lineage>
        <taxon>Bacteria</taxon>
        <taxon>Bacillati</taxon>
        <taxon>Cyanobacteriota</taxon>
        <taxon>Cyanophyceae</taxon>
        <taxon>Synechococcales</taxon>
        <taxon>Synechococcaceae</taxon>
        <taxon>Synechococcus</taxon>
    </lineage>
</organism>
<dbReference type="RefSeq" id="WP_338460878.1">
    <property type="nucleotide sequence ID" value="NZ_CP030139.2"/>
</dbReference>
<evidence type="ECO:0000313" key="2">
    <source>
        <dbReference type="EMBL" id="AZB73648.2"/>
    </source>
</evidence>
<keyword evidence="1" id="KW-0812">Transmembrane</keyword>